<proteinExistence type="predicted"/>
<dbReference type="Proteomes" id="UP001589890">
    <property type="component" value="Unassembled WGS sequence"/>
</dbReference>
<evidence type="ECO:0000313" key="1">
    <source>
        <dbReference type="EMBL" id="MFC0626152.1"/>
    </source>
</evidence>
<comment type="caution">
    <text evidence="1">The sequence shown here is derived from an EMBL/GenBank/DDBJ whole genome shotgun (WGS) entry which is preliminary data.</text>
</comment>
<sequence>MNANSIAELIYLTLEDGLDPKRVLLDSDPDTNQIRLATPHGQSFRITVEEDL</sequence>
<accession>A0ABV6QRB1</accession>
<organism evidence="1 2">
    <name type="scientific">Kribbella deserti</name>
    <dbReference type="NCBI Taxonomy" id="1926257"/>
    <lineage>
        <taxon>Bacteria</taxon>
        <taxon>Bacillati</taxon>
        <taxon>Actinomycetota</taxon>
        <taxon>Actinomycetes</taxon>
        <taxon>Propionibacteriales</taxon>
        <taxon>Kribbellaceae</taxon>
        <taxon>Kribbella</taxon>
    </lineage>
</organism>
<name>A0ABV6QRB1_9ACTN</name>
<keyword evidence="2" id="KW-1185">Reference proteome</keyword>
<protein>
    <submittedName>
        <fullName evidence="1">Uncharacterized protein</fullName>
    </submittedName>
</protein>
<reference evidence="1 2" key="1">
    <citation type="submission" date="2024-09" db="EMBL/GenBank/DDBJ databases">
        <authorList>
            <person name="Sun Q."/>
            <person name="Mori K."/>
        </authorList>
    </citation>
    <scope>NUCLEOTIDE SEQUENCE [LARGE SCALE GENOMIC DNA]</scope>
    <source>
        <strain evidence="1 2">CGMCC 1.15906</strain>
    </source>
</reference>
<dbReference type="RefSeq" id="WP_380049312.1">
    <property type="nucleotide sequence ID" value="NZ_JBHLTC010000022.1"/>
</dbReference>
<gene>
    <name evidence="1" type="ORF">ACFFGN_18890</name>
</gene>
<dbReference type="EMBL" id="JBHLTC010000022">
    <property type="protein sequence ID" value="MFC0626152.1"/>
    <property type="molecule type" value="Genomic_DNA"/>
</dbReference>
<evidence type="ECO:0000313" key="2">
    <source>
        <dbReference type="Proteomes" id="UP001589890"/>
    </source>
</evidence>